<dbReference type="EMBL" id="PFBJ01000019">
    <property type="protein sequence ID" value="PIT90872.1"/>
    <property type="molecule type" value="Genomic_DNA"/>
</dbReference>
<dbReference type="SUPFAM" id="SSF53850">
    <property type="entry name" value="Periplasmic binding protein-like II"/>
    <property type="match status" value="1"/>
</dbReference>
<keyword evidence="1" id="KW-0472">Membrane</keyword>
<keyword evidence="1" id="KW-0812">Transmembrane</keyword>
<feature type="transmembrane region" description="Helical" evidence="1">
    <location>
        <begin position="12"/>
        <end position="33"/>
    </location>
</feature>
<dbReference type="InterPro" id="IPR050490">
    <property type="entry name" value="Bact_solute-bd_prot1"/>
</dbReference>
<comment type="caution">
    <text evidence="2">The sequence shown here is derived from an EMBL/GenBank/DDBJ whole genome shotgun (WGS) entry which is preliminary data.</text>
</comment>
<dbReference type="PANTHER" id="PTHR43649:SF12">
    <property type="entry name" value="DIACETYLCHITOBIOSE BINDING PROTEIN DASA"/>
    <property type="match status" value="1"/>
</dbReference>
<organism evidence="2 3">
    <name type="scientific">Candidatus Kaiserbacteria bacterium CG10_big_fil_rev_8_21_14_0_10_49_17</name>
    <dbReference type="NCBI Taxonomy" id="1974609"/>
    <lineage>
        <taxon>Bacteria</taxon>
        <taxon>Candidatus Kaiseribacteriota</taxon>
    </lineage>
</organism>
<proteinExistence type="predicted"/>
<gene>
    <name evidence="2" type="ORF">COU17_03430</name>
</gene>
<reference evidence="3" key="1">
    <citation type="submission" date="2017-09" db="EMBL/GenBank/DDBJ databases">
        <title>Depth-based differentiation of microbial function through sediment-hosted aquifers and enrichment of novel symbionts in the deep terrestrial subsurface.</title>
        <authorList>
            <person name="Probst A.J."/>
            <person name="Ladd B."/>
            <person name="Jarett J.K."/>
            <person name="Geller-Mcgrath D.E."/>
            <person name="Sieber C.M.K."/>
            <person name="Emerson J.B."/>
            <person name="Anantharaman K."/>
            <person name="Thomas B.C."/>
            <person name="Malmstrom R."/>
            <person name="Stieglmeier M."/>
            <person name="Klingl A."/>
            <person name="Woyke T."/>
            <person name="Ryan C.M."/>
            <person name="Banfield J.F."/>
        </authorList>
    </citation>
    <scope>NUCLEOTIDE SEQUENCE [LARGE SCALE GENOMIC DNA]</scope>
</reference>
<evidence type="ECO:0000313" key="3">
    <source>
        <dbReference type="Proteomes" id="UP000228809"/>
    </source>
</evidence>
<dbReference type="AlphaFoldDB" id="A0A2M6WDL7"/>
<dbReference type="Gene3D" id="3.40.190.10">
    <property type="entry name" value="Periplasmic binding protein-like II"/>
    <property type="match status" value="1"/>
</dbReference>
<sequence>MKKLSIFQVGVIGFFSVMGVIGVLVFAGVGGLGRDTVQVGQVTVWGTYSKTAMLDYFSALAGDNTELLDSVEYVEKNPRTYEQDLIEALAAQRGPDVFFLNQALAHKHRDKLLPASYDFLSERDYKDTFIEEGELFLTDAGVLAFPISIDPMVLYWNRSIFSGSGVARAPRYWDEVQVLASERLTTRDAASNIFQSTIALGEYQNIAHAKEILALLMMQAGSSIVATDTSGRHTSDLDRNDFANTEAPAVTALRFYTDFSNPSKTVYTWNRALPEARAAFIGGKLAMYLGFASEIQSIRAQNPNLNFDVALAPQARDASVVSYGRMTGLAIPKGSSNPDGALQLIALMVAEEGSILFSELTGLPSPRRDILSRSTDDPFDTVFYNAAIAARNFRDPDPVETEALFRGMIESVTSGRFRISEAISEGSALLNSLLER</sequence>
<dbReference type="PANTHER" id="PTHR43649">
    <property type="entry name" value="ARABINOSE-BINDING PROTEIN-RELATED"/>
    <property type="match status" value="1"/>
</dbReference>
<protein>
    <recommendedName>
        <fullName evidence="4">Sugar ABC transporter substrate-binding protein</fullName>
    </recommendedName>
</protein>
<dbReference type="Proteomes" id="UP000228809">
    <property type="component" value="Unassembled WGS sequence"/>
</dbReference>
<name>A0A2M6WDL7_9BACT</name>
<evidence type="ECO:0008006" key="4">
    <source>
        <dbReference type="Google" id="ProtNLM"/>
    </source>
</evidence>
<evidence type="ECO:0000313" key="2">
    <source>
        <dbReference type="EMBL" id="PIT90872.1"/>
    </source>
</evidence>
<dbReference type="InterPro" id="IPR006059">
    <property type="entry name" value="SBP"/>
</dbReference>
<accession>A0A2M6WDL7</accession>
<evidence type="ECO:0000256" key="1">
    <source>
        <dbReference type="SAM" id="Phobius"/>
    </source>
</evidence>
<dbReference type="Pfam" id="PF13416">
    <property type="entry name" value="SBP_bac_8"/>
    <property type="match status" value="1"/>
</dbReference>
<keyword evidence="1" id="KW-1133">Transmembrane helix</keyword>